<comment type="caution">
    <text evidence="1">The sequence shown here is derived from an EMBL/GenBank/DDBJ whole genome shotgun (WGS) entry which is preliminary data.</text>
</comment>
<proteinExistence type="predicted"/>
<dbReference type="GeneID" id="85441671"/>
<dbReference type="RefSeq" id="XP_060415684.1">
    <property type="nucleotide sequence ID" value="XM_060557431.1"/>
</dbReference>
<evidence type="ECO:0000313" key="1">
    <source>
        <dbReference type="EMBL" id="KAK1594522.1"/>
    </source>
</evidence>
<dbReference type="EMBL" id="JAHLJV010000019">
    <property type="protein sequence ID" value="KAK1594522.1"/>
    <property type="molecule type" value="Genomic_DNA"/>
</dbReference>
<protein>
    <submittedName>
        <fullName evidence="1">Uncharacterized protein</fullName>
    </submittedName>
</protein>
<dbReference type="AlphaFoldDB" id="A0AAD8Q3T0"/>
<name>A0AAD8Q3T0_9PEZI</name>
<accession>A0AAD8Q3T0</accession>
<reference evidence="1" key="1">
    <citation type="submission" date="2021-06" db="EMBL/GenBank/DDBJ databases">
        <title>Comparative genomics, transcriptomics and evolutionary studies reveal genomic signatures of adaptation to plant cell wall in hemibiotrophic fungi.</title>
        <authorList>
            <consortium name="DOE Joint Genome Institute"/>
            <person name="Baroncelli R."/>
            <person name="Diaz J.F."/>
            <person name="Benocci T."/>
            <person name="Peng M."/>
            <person name="Battaglia E."/>
            <person name="Haridas S."/>
            <person name="Andreopoulos W."/>
            <person name="Labutti K."/>
            <person name="Pangilinan J."/>
            <person name="Floch G.L."/>
            <person name="Makela M.R."/>
            <person name="Henrissat B."/>
            <person name="Grigoriev I.V."/>
            <person name="Crouch J.A."/>
            <person name="De Vries R.P."/>
            <person name="Sukno S.A."/>
            <person name="Thon M.R."/>
        </authorList>
    </citation>
    <scope>NUCLEOTIDE SEQUENCE</scope>
    <source>
        <strain evidence="1">CBS 125086</strain>
    </source>
</reference>
<sequence>MMGKLCLAIGMVSSAKKDQVKAPREEWLSSRQFDFLPKSVCLVVRGLGRQNKQAERASS</sequence>
<keyword evidence="2" id="KW-1185">Reference proteome</keyword>
<dbReference type="Proteomes" id="UP001230504">
    <property type="component" value="Unassembled WGS sequence"/>
</dbReference>
<organism evidence="1 2">
    <name type="scientific">Colletotrichum navitas</name>
    <dbReference type="NCBI Taxonomy" id="681940"/>
    <lineage>
        <taxon>Eukaryota</taxon>
        <taxon>Fungi</taxon>
        <taxon>Dikarya</taxon>
        <taxon>Ascomycota</taxon>
        <taxon>Pezizomycotina</taxon>
        <taxon>Sordariomycetes</taxon>
        <taxon>Hypocreomycetidae</taxon>
        <taxon>Glomerellales</taxon>
        <taxon>Glomerellaceae</taxon>
        <taxon>Colletotrichum</taxon>
        <taxon>Colletotrichum graminicola species complex</taxon>
    </lineage>
</organism>
<gene>
    <name evidence="1" type="ORF">LY79DRAFT_548918</name>
</gene>
<evidence type="ECO:0000313" key="2">
    <source>
        <dbReference type="Proteomes" id="UP001230504"/>
    </source>
</evidence>